<protein>
    <recommendedName>
        <fullName evidence="4">FHA domain-containing protein</fullName>
    </recommendedName>
</protein>
<keyword evidence="3" id="KW-0472">Membrane</keyword>
<name>A0ABN2G6G2_9MICO</name>
<proteinExistence type="predicted"/>
<comment type="caution">
    <text evidence="5">The sequence shown here is derived from an EMBL/GenBank/DDBJ whole genome shotgun (WGS) entry which is preliminary data.</text>
</comment>
<organism evidence="5 6">
    <name type="scientific">Microbacterium lacus</name>
    <dbReference type="NCBI Taxonomy" id="415217"/>
    <lineage>
        <taxon>Bacteria</taxon>
        <taxon>Bacillati</taxon>
        <taxon>Actinomycetota</taxon>
        <taxon>Actinomycetes</taxon>
        <taxon>Micrococcales</taxon>
        <taxon>Microbacteriaceae</taxon>
        <taxon>Microbacterium</taxon>
    </lineage>
</organism>
<dbReference type="RefSeq" id="WP_344051743.1">
    <property type="nucleotide sequence ID" value="NZ_BAAAPK010000001.1"/>
</dbReference>
<feature type="transmembrane region" description="Helical" evidence="3">
    <location>
        <begin position="12"/>
        <end position="35"/>
    </location>
</feature>
<dbReference type="SUPFAM" id="SSF49879">
    <property type="entry name" value="SMAD/FHA domain"/>
    <property type="match status" value="1"/>
</dbReference>
<dbReference type="CDD" id="cd00060">
    <property type="entry name" value="FHA"/>
    <property type="match status" value="1"/>
</dbReference>
<dbReference type="EMBL" id="BAAAPK010000001">
    <property type="protein sequence ID" value="GAA1665786.1"/>
    <property type="molecule type" value="Genomic_DNA"/>
</dbReference>
<dbReference type="InterPro" id="IPR043739">
    <property type="entry name" value="DUF5684"/>
</dbReference>
<evidence type="ECO:0000256" key="2">
    <source>
        <dbReference type="SAM" id="MobiDB-lite"/>
    </source>
</evidence>
<reference evidence="5 6" key="1">
    <citation type="journal article" date="2019" name="Int. J. Syst. Evol. Microbiol.">
        <title>The Global Catalogue of Microorganisms (GCM) 10K type strain sequencing project: providing services to taxonomists for standard genome sequencing and annotation.</title>
        <authorList>
            <consortium name="The Broad Institute Genomics Platform"/>
            <consortium name="The Broad Institute Genome Sequencing Center for Infectious Disease"/>
            <person name="Wu L."/>
            <person name="Ma J."/>
        </authorList>
    </citation>
    <scope>NUCLEOTIDE SEQUENCE [LARGE SCALE GENOMIC DNA]</scope>
    <source>
        <strain evidence="5 6">JCM 15575</strain>
    </source>
</reference>
<dbReference type="Proteomes" id="UP001500596">
    <property type="component" value="Unassembled WGS sequence"/>
</dbReference>
<feature type="region of interest" description="Disordered" evidence="2">
    <location>
        <begin position="167"/>
        <end position="193"/>
    </location>
</feature>
<dbReference type="InterPro" id="IPR008984">
    <property type="entry name" value="SMAD_FHA_dom_sf"/>
</dbReference>
<sequence length="434" mass="45329">MSTADDSTGIAFGLITALLSLALYIWTALALSAVFRKSGEEAWKAWVPFLNLAVLLRLGGMSPWFLLLLIVPVVGQLAVWVVIVIACFRVNVAFGHGTGLTVVAALLFPVWASILGFGPARWLGSDRPPAHGPRRSGVADAAADGPAYRHDGAPAYTPLLDAAPRSSGFEDLGLGDDGDRSVPSAPAVAAPPSSWAAWAPEVTGEVTGAEADAPAPISAVPVRPASAEPPLTPPMTLPSAGDAPATTRPPVARVPVGPEQDDEPWAPARSPLPDPGAVSETSAEVSAIAAGPESPRSARAAVSAQHARPALPDDPIDETIITRRRRTAWELLPPGGAPIPLTSETVILGRKPVPDRSRPKAQLVSIPDGTVSKTHALLVLRDDHWYVTDLGSTNGVLFATVMGTEVEAPAGEEMEAGERFYLGDAEIRLRRTDG</sequence>
<feature type="domain" description="FHA" evidence="4">
    <location>
        <begin position="346"/>
        <end position="398"/>
    </location>
</feature>
<dbReference type="InterPro" id="IPR000253">
    <property type="entry name" value="FHA_dom"/>
</dbReference>
<evidence type="ECO:0000256" key="3">
    <source>
        <dbReference type="SAM" id="Phobius"/>
    </source>
</evidence>
<dbReference type="Gene3D" id="2.60.200.20">
    <property type="match status" value="1"/>
</dbReference>
<keyword evidence="3" id="KW-0812">Transmembrane</keyword>
<feature type="transmembrane region" description="Helical" evidence="3">
    <location>
        <begin position="64"/>
        <end position="88"/>
    </location>
</feature>
<keyword evidence="3" id="KW-1133">Transmembrane helix</keyword>
<keyword evidence="6" id="KW-1185">Reference proteome</keyword>
<dbReference type="Pfam" id="PF18936">
    <property type="entry name" value="DUF5684"/>
    <property type="match status" value="1"/>
</dbReference>
<keyword evidence="1" id="KW-0597">Phosphoprotein</keyword>
<feature type="compositionally biased region" description="Low complexity" evidence="2">
    <location>
        <begin position="181"/>
        <end position="193"/>
    </location>
</feature>
<dbReference type="Pfam" id="PF00498">
    <property type="entry name" value="FHA"/>
    <property type="match status" value="1"/>
</dbReference>
<evidence type="ECO:0000259" key="4">
    <source>
        <dbReference type="PROSITE" id="PS50006"/>
    </source>
</evidence>
<dbReference type="PROSITE" id="PS50006">
    <property type="entry name" value="FHA_DOMAIN"/>
    <property type="match status" value="1"/>
</dbReference>
<evidence type="ECO:0000313" key="6">
    <source>
        <dbReference type="Proteomes" id="UP001500596"/>
    </source>
</evidence>
<gene>
    <name evidence="5" type="ORF">GCM10009807_07440</name>
</gene>
<evidence type="ECO:0000256" key="1">
    <source>
        <dbReference type="ARBA" id="ARBA00022553"/>
    </source>
</evidence>
<feature type="region of interest" description="Disordered" evidence="2">
    <location>
        <begin position="220"/>
        <end position="314"/>
    </location>
</feature>
<evidence type="ECO:0000313" key="5">
    <source>
        <dbReference type="EMBL" id="GAA1665786.1"/>
    </source>
</evidence>
<feature type="transmembrane region" description="Helical" evidence="3">
    <location>
        <begin position="100"/>
        <end position="123"/>
    </location>
</feature>
<accession>A0ABN2G6G2</accession>